<dbReference type="RefSeq" id="WP_044637600.1">
    <property type="nucleotide sequence ID" value="NZ_CP007202.1"/>
</dbReference>
<dbReference type="SUPFAM" id="SSF55729">
    <property type="entry name" value="Acyl-CoA N-acyltransferases (Nat)"/>
    <property type="match status" value="1"/>
</dbReference>
<evidence type="ECO:0000313" key="2">
    <source>
        <dbReference type="Proteomes" id="UP000032229"/>
    </source>
</evidence>
<dbReference type="HOGENOM" id="CLU_057084_0_0_10"/>
<dbReference type="Proteomes" id="UP000032229">
    <property type="component" value="Chromosome"/>
</dbReference>
<name>A0A0C5W9D0_9FLAO</name>
<dbReference type="STRING" id="1454006.AW14_03835"/>
<dbReference type="KEGG" id="sze:AW14_03835"/>
<dbReference type="PATRIC" id="fig|1454006.5.peg.745"/>
<dbReference type="AlphaFoldDB" id="A0A0C5W9D0"/>
<reference evidence="1 2" key="1">
    <citation type="submission" date="2014-02" db="EMBL/GenBank/DDBJ databases">
        <authorList>
            <person name="Young C.-C."/>
            <person name="Hameed A."/>
            <person name="Huang H.-C."/>
            <person name="Shahina M."/>
        </authorList>
    </citation>
    <scope>NUCLEOTIDE SEQUENCE [LARGE SCALE GENOMIC DNA]</scope>
    <source>
        <strain evidence="1 2">CC-SAMT-1</strain>
    </source>
</reference>
<organism evidence="1 2">
    <name type="scientific">Siansivirga zeaxanthinifaciens CC-SAMT-1</name>
    <dbReference type="NCBI Taxonomy" id="1454006"/>
    <lineage>
        <taxon>Bacteria</taxon>
        <taxon>Pseudomonadati</taxon>
        <taxon>Bacteroidota</taxon>
        <taxon>Flavobacteriia</taxon>
        <taxon>Flavobacteriales</taxon>
        <taxon>Flavobacteriaceae</taxon>
        <taxon>Siansivirga</taxon>
    </lineage>
</organism>
<dbReference type="InterPro" id="IPR016181">
    <property type="entry name" value="Acyl_CoA_acyltransferase"/>
</dbReference>
<keyword evidence="2" id="KW-1185">Reference proteome</keyword>
<proteinExistence type="predicted"/>
<accession>A0A0C5W9D0</accession>
<gene>
    <name evidence="1" type="ORF">AW14_03835</name>
</gene>
<dbReference type="EMBL" id="CP007202">
    <property type="protein sequence ID" value="AJR02897.1"/>
    <property type="molecule type" value="Genomic_DNA"/>
</dbReference>
<sequence>MKTFKIYKTVNRLPKLWDGLTAHDIFLQKKYLIALEQASPKNIQFYYIAIFEDETLLGIAIVQRVQLYLKDMFRISKVSCFKDFLKDSVSKIIKGNILVVGNLMHTGQHGIYFNQNKIDFDTFLNLVYEALMALKKDIKSSDKKTIRAVIFKDYFQDDFIHLEKKFFHFKKLQKISVQPNMVLAVNPYWLSFNDYFLSLNKKYKLRYKRARKKLGNIISKELLLEAVLEHENTLYNLYLNVSNNAAFNTFILPKNHFYNLKLALGDQYKVFGYFLDNELVGFYTLILNNNQLETYFLGYDEAHQYPNQLYLNMLYDMLQFGIENKFANIVYARTAMEIKSSVGAKPKPMSVYIKHTNGILNAILKQLFKLMNPKQDWEERHPFKI</sequence>
<evidence type="ECO:0000313" key="1">
    <source>
        <dbReference type="EMBL" id="AJR02897.1"/>
    </source>
</evidence>
<protein>
    <submittedName>
        <fullName evidence="1">8-amino-7-oxononanoate synthase</fullName>
    </submittedName>
</protein>
<dbReference type="OrthoDB" id="240921at2"/>